<dbReference type="Proteomes" id="UP000016491">
    <property type="component" value="Unassembled WGS sequence"/>
</dbReference>
<dbReference type="Pfam" id="PF11188">
    <property type="entry name" value="DUF2975"/>
    <property type="match status" value="1"/>
</dbReference>
<name>A0ABC9TZL2_CLOSY</name>
<feature type="transmembrane region" description="Helical" evidence="1">
    <location>
        <begin position="101"/>
        <end position="120"/>
    </location>
</feature>
<evidence type="ECO:0000313" key="3">
    <source>
        <dbReference type="Proteomes" id="UP000016491"/>
    </source>
</evidence>
<proteinExistence type="predicted"/>
<dbReference type="AlphaFoldDB" id="A0ABC9TZL2"/>
<dbReference type="InterPro" id="IPR021354">
    <property type="entry name" value="DUF2975"/>
</dbReference>
<feature type="transmembrane region" description="Helical" evidence="1">
    <location>
        <begin position="21"/>
        <end position="40"/>
    </location>
</feature>
<evidence type="ECO:0008006" key="4">
    <source>
        <dbReference type="Google" id="ProtNLM"/>
    </source>
</evidence>
<comment type="caution">
    <text evidence="2">The sequence shown here is derived from an EMBL/GenBank/DDBJ whole genome shotgun (WGS) entry which is preliminary data.</text>
</comment>
<evidence type="ECO:0000313" key="2">
    <source>
        <dbReference type="EMBL" id="ERI78362.1"/>
    </source>
</evidence>
<sequence>MLNLLRRCIIFMNWNNEKSIGLTKFFIILFAAVYILVLVFCPRMTREFVDHSFSARGKDFNLFMATIYSSAVPLGIILWNLYRMIGRIGEEQIFSDENVSCLRLISWMCFAVAVICLISMAYYIFFLIIAACAAFMGLLIRVIKNVFVRAGEIKEENDYTI</sequence>
<organism evidence="2 3">
    <name type="scientific">[Clostridium] symbiosum ATCC 14940</name>
    <dbReference type="NCBI Taxonomy" id="411472"/>
    <lineage>
        <taxon>Bacteria</taxon>
        <taxon>Bacillati</taxon>
        <taxon>Bacillota</taxon>
        <taxon>Clostridia</taxon>
        <taxon>Lachnospirales</taxon>
        <taxon>Lachnospiraceae</taxon>
        <taxon>Otoolea</taxon>
    </lineage>
</organism>
<protein>
    <recommendedName>
        <fullName evidence="4">DUF2975 domain-containing protein</fullName>
    </recommendedName>
</protein>
<reference evidence="2 3" key="1">
    <citation type="submission" date="2013-07" db="EMBL/GenBank/DDBJ databases">
        <authorList>
            <person name="Weinstock G."/>
            <person name="Sodergren E."/>
            <person name="Wylie T."/>
            <person name="Fulton L."/>
            <person name="Fulton R."/>
            <person name="Fronick C."/>
            <person name="O'Laughlin M."/>
            <person name="Godfrey J."/>
            <person name="Miner T."/>
            <person name="Herter B."/>
            <person name="Appelbaum E."/>
            <person name="Cordes M."/>
            <person name="Lek S."/>
            <person name="Wollam A."/>
            <person name="Pepin K.H."/>
            <person name="Palsikar V.B."/>
            <person name="Mitreva M."/>
            <person name="Wilson R.K."/>
        </authorList>
    </citation>
    <scope>NUCLEOTIDE SEQUENCE [LARGE SCALE GENOMIC DNA]</scope>
    <source>
        <strain evidence="2 3">ATCC 14940</strain>
    </source>
</reference>
<keyword evidence="1" id="KW-1133">Transmembrane helix</keyword>
<dbReference type="EMBL" id="AWSU01000123">
    <property type="protein sequence ID" value="ERI78362.1"/>
    <property type="molecule type" value="Genomic_DNA"/>
</dbReference>
<keyword evidence="1" id="KW-0812">Transmembrane</keyword>
<gene>
    <name evidence="2" type="ORF">CLOSYM_01577</name>
</gene>
<feature type="transmembrane region" description="Helical" evidence="1">
    <location>
        <begin position="60"/>
        <end position="81"/>
    </location>
</feature>
<accession>A0ABC9TZL2</accession>
<evidence type="ECO:0000256" key="1">
    <source>
        <dbReference type="SAM" id="Phobius"/>
    </source>
</evidence>
<keyword evidence="1" id="KW-0472">Membrane</keyword>
<feature type="transmembrane region" description="Helical" evidence="1">
    <location>
        <begin position="126"/>
        <end position="143"/>
    </location>
</feature>